<dbReference type="PANTHER" id="PTHR37471">
    <property type="entry name" value="UNNAMED PRODUCT"/>
    <property type="match status" value="1"/>
</dbReference>
<comment type="caution">
    <text evidence="3">The sequence shown here is derived from an EMBL/GenBank/DDBJ whole genome shotgun (WGS) entry which is preliminary data.</text>
</comment>
<dbReference type="EMBL" id="JAPEUX010000001">
    <property type="protein sequence ID" value="KAJ4359987.1"/>
    <property type="molecule type" value="Genomic_DNA"/>
</dbReference>
<feature type="region of interest" description="Disordered" evidence="1">
    <location>
        <begin position="523"/>
        <end position="542"/>
    </location>
</feature>
<feature type="transmembrane region" description="Helical" evidence="2">
    <location>
        <begin position="207"/>
        <end position="226"/>
    </location>
</feature>
<feature type="transmembrane region" description="Helical" evidence="2">
    <location>
        <begin position="270"/>
        <end position="290"/>
    </location>
</feature>
<evidence type="ECO:0000313" key="4">
    <source>
        <dbReference type="Proteomes" id="UP001140513"/>
    </source>
</evidence>
<dbReference type="RefSeq" id="XP_056076189.1">
    <property type="nucleotide sequence ID" value="XM_056209367.1"/>
</dbReference>
<evidence type="ECO:0000313" key="3">
    <source>
        <dbReference type="EMBL" id="KAJ4359987.1"/>
    </source>
</evidence>
<keyword evidence="4" id="KW-1185">Reference proteome</keyword>
<dbReference type="Proteomes" id="UP001140513">
    <property type="component" value="Unassembled WGS sequence"/>
</dbReference>
<reference evidence="3" key="1">
    <citation type="submission" date="2022-10" db="EMBL/GenBank/DDBJ databases">
        <title>Tapping the CABI collections for fungal endophytes: first genome assemblies for Collariella, Neodidymelliopsis, Ascochyta clinopodiicola, Didymella pomorum, Didymosphaeria variabile, Neocosmospora piperis and Neocucurbitaria cava.</title>
        <authorList>
            <person name="Hill R."/>
        </authorList>
    </citation>
    <scope>NUCLEOTIDE SEQUENCE</scope>
    <source>
        <strain evidence="3">IMI 356815</strain>
    </source>
</reference>
<dbReference type="Gene3D" id="3.40.50.1820">
    <property type="entry name" value="alpha/beta hydrolase"/>
    <property type="match status" value="1"/>
</dbReference>
<dbReference type="InterPro" id="IPR029058">
    <property type="entry name" value="AB_hydrolase_fold"/>
</dbReference>
<evidence type="ECO:0008006" key="5">
    <source>
        <dbReference type="Google" id="ProtNLM"/>
    </source>
</evidence>
<keyword evidence="2" id="KW-0812">Transmembrane</keyword>
<evidence type="ECO:0000256" key="1">
    <source>
        <dbReference type="SAM" id="MobiDB-lite"/>
    </source>
</evidence>
<gene>
    <name evidence="3" type="ORF">N0V89_000546</name>
</gene>
<feature type="compositionally biased region" description="Basic and acidic residues" evidence="1">
    <location>
        <begin position="523"/>
        <end position="533"/>
    </location>
</feature>
<sequence length="570" mass="64938">MLLGRSTFEYVLVKAVIYFFSYLGLVCLAYFYLVLSIGGVRLIAHPVSIAIEVLGAIEILFYLFWFLPYCSYLRKKKALFPPPLNREHRQDLFDRSLAVTSDIELYVKKWMCGANLEDLRRENVKEWLLWALFDREGPPGEDDEELEGYVETVEETLGRNIRPGWGPVSCVRLNFRKFSVSHRSLTYYMVILLFQTTGRLLTSSQMIGTIDFFSSMILLASGFSFYRQPRVKFLKTFPLRPLTLFAPKQSASPNFSYFYRPHKSTTHRPIVFVHGLGIGLAIYIPFFLMLPKDIGILAIEVLPISSRITEAGLLPADQVREIGDIITQQNIESFVFIGNSYGTFFTKLFLENPFLASRMARIVLMDPVAILLHIPDLAYNATSRAPVHPNEIEIAWAAMTEPDIAFTLAKRFCWRSHILWQEDLLRVPTTIVIGSDDCLVNAEAIAAYITKGAPQPDPASVESKPDLQWSWADRKSWERNEWSGEGLELYWLEGYDHGQGIFSSRVLRNIVKLVERYCARDTDEADVPPEKELPQPPGDADVEGFELVSILKGKEAEVNTRRDSGNSQSI</sequence>
<evidence type="ECO:0000256" key="2">
    <source>
        <dbReference type="SAM" id="Phobius"/>
    </source>
</evidence>
<organism evidence="3 4">
    <name type="scientific">Didymosphaeria variabile</name>
    <dbReference type="NCBI Taxonomy" id="1932322"/>
    <lineage>
        <taxon>Eukaryota</taxon>
        <taxon>Fungi</taxon>
        <taxon>Dikarya</taxon>
        <taxon>Ascomycota</taxon>
        <taxon>Pezizomycotina</taxon>
        <taxon>Dothideomycetes</taxon>
        <taxon>Pleosporomycetidae</taxon>
        <taxon>Pleosporales</taxon>
        <taxon>Massarineae</taxon>
        <taxon>Didymosphaeriaceae</taxon>
        <taxon>Didymosphaeria</taxon>
    </lineage>
</organism>
<accession>A0A9W9CFU7</accession>
<dbReference type="SUPFAM" id="SSF53474">
    <property type="entry name" value="alpha/beta-Hydrolases"/>
    <property type="match status" value="1"/>
</dbReference>
<feature type="transmembrane region" description="Helical" evidence="2">
    <location>
        <begin position="185"/>
        <end position="201"/>
    </location>
</feature>
<feature type="transmembrane region" description="Helical" evidence="2">
    <location>
        <begin position="47"/>
        <end position="67"/>
    </location>
</feature>
<dbReference type="AlphaFoldDB" id="A0A9W9CFU7"/>
<dbReference type="PANTHER" id="PTHR37471:SF1">
    <property type="entry name" value="AB HYDROLASE-1 DOMAIN-CONTAINING PROTEIN"/>
    <property type="match status" value="1"/>
</dbReference>
<name>A0A9W9CFU7_9PLEO</name>
<protein>
    <recommendedName>
        <fullName evidence="5">AB hydrolase-1 domain-containing protein</fullName>
    </recommendedName>
</protein>
<dbReference type="GeneID" id="80904076"/>
<keyword evidence="2" id="KW-0472">Membrane</keyword>
<feature type="transmembrane region" description="Helical" evidence="2">
    <location>
        <begin position="12"/>
        <end position="35"/>
    </location>
</feature>
<proteinExistence type="predicted"/>
<dbReference type="OrthoDB" id="6431331at2759"/>
<keyword evidence="2" id="KW-1133">Transmembrane helix</keyword>